<reference evidence="2" key="2">
    <citation type="submission" date="2021-01" db="UniProtKB">
        <authorList>
            <consortium name="EnsemblPlants"/>
        </authorList>
    </citation>
    <scope>IDENTIFICATION</scope>
</reference>
<keyword evidence="3" id="KW-1185">Reference proteome</keyword>
<name>A0A7N2M1Y3_QUELO</name>
<organism evidence="2 3">
    <name type="scientific">Quercus lobata</name>
    <name type="common">Valley oak</name>
    <dbReference type="NCBI Taxonomy" id="97700"/>
    <lineage>
        <taxon>Eukaryota</taxon>
        <taxon>Viridiplantae</taxon>
        <taxon>Streptophyta</taxon>
        <taxon>Embryophyta</taxon>
        <taxon>Tracheophyta</taxon>
        <taxon>Spermatophyta</taxon>
        <taxon>Magnoliopsida</taxon>
        <taxon>eudicotyledons</taxon>
        <taxon>Gunneridae</taxon>
        <taxon>Pentapetalae</taxon>
        <taxon>rosids</taxon>
        <taxon>fabids</taxon>
        <taxon>Fagales</taxon>
        <taxon>Fagaceae</taxon>
        <taxon>Quercus</taxon>
    </lineage>
</organism>
<dbReference type="Gramene" id="QL07p012164:mrna">
    <property type="protein sequence ID" value="QL07p012164:mrna"/>
    <property type="gene ID" value="QL07p012164"/>
</dbReference>
<dbReference type="EMBL" id="LRBV02000007">
    <property type="status" value="NOT_ANNOTATED_CDS"/>
    <property type="molecule type" value="Genomic_DNA"/>
</dbReference>
<dbReference type="OMA" id="HNESFAR"/>
<evidence type="ECO:0000313" key="3">
    <source>
        <dbReference type="Proteomes" id="UP000594261"/>
    </source>
</evidence>
<dbReference type="PANTHER" id="PTHR37610">
    <property type="entry name" value="CCHC-TYPE DOMAIN-CONTAINING PROTEIN"/>
    <property type="match status" value="1"/>
</dbReference>
<dbReference type="InterPro" id="IPR029472">
    <property type="entry name" value="Copia-like_N"/>
</dbReference>
<dbReference type="Pfam" id="PF14244">
    <property type="entry name" value="Retrotran_gag_3"/>
    <property type="match status" value="1"/>
</dbReference>
<accession>A0A7N2M1Y3</accession>
<dbReference type="EnsemblPlants" id="QL07p012164:mrna">
    <property type="protein sequence ID" value="QL07p012164:mrna"/>
    <property type="gene ID" value="QL07p012164"/>
</dbReference>
<dbReference type="Proteomes" id="UP000594261">
    <property type="component" value="Chromosome 7"/>
</dbReference>
<dbReference type="AlphaFoldDB" id="A0A7N2M1Y3"/>
<dbReference type="InParanoid" id="A0A7N2M1Y3"/>
<protein>
    <recommendedName>
        <fullName evidence="1">Retrotransposon Copia-like N-terminal domain-containing protein</fullName>
    </recommendedName>
</protein>
<sequence>MASTDSSAFASLSTMDVSYPFFLHHAESPGTVLISQPLIESENYSAWARLMERALSVKNKLGFIDGTTILTPSMAKEPLMFGITFERDSLKAMELGFFSWKKILLAFHGDTIVSDYFTQLAILWDDIQNFSPFPCYSCGKCTCNVNGKIASLQHKDSVMQLLMRHNESFARVQGQILLMDPLLSLNKVYSLLIQEEKQRSIGIGNSNGPFVKFIALVTKFSSRPGSSLNGGYKNQKKGKERPVCSHYGVIRHTGQMLQDSWLSTRV</sequence>
<proteinExistence type="predicted"/>
<evidence type="ECO:0000259" key="1">
    <source>
        <dbReference type="Pfam" id="PF14244"/>
    </source>
</evidence>
<feature type="domain" description="Retrotransposon Copia-like N-terminal" evidence="1">
    <location>
        <begin position="24"/>
        <end position="68"/>
    </location>
</feature>
<evidence type="ECO:0000313" key="2">
    <source>
        <dbReference type="EnsemblPlants" id="QL07p012164:mrna"/>
    </source>
</evidence>
<reference evidence="2 3" key="1">
    <citation type="journal article" date="2016" name="G3 (Bethesda)">
        <title>First Draft Assembly and Annotation of the Genome of a California Endemic Oak Quercus lobata Nee (Fagaceae).</title>
        <authorList>
            <person name="Sork V.L."/>
            <person name="Fitz-Gibbon S.T."/>
            <person name="Puiu D."/>
            <person name="Crepeau M."/>
            <person name="Gugger P.F."/>
            <person name="Sherman R."/>
            <person name="Stevens K."/>
            <person name="Langley C.H."/>
            <person name="Pellegrini M."/>
            <person name="Salzberg S.L."/>
        </authorList>
    </citation>
    <scope>NUCLEOTIDE SEQUENCE [LARGE SCALE GENOMIC DNA]</scope>
    <source>
        <strain evidence="2 3">cv. SW786</strain>
    </source>
</reference>
<dbReference type="PANTHER" id="PTHR37610:SF97">
    <property type="entry name" value="RETROTRANSPOSON GAG DOMAIN-CONTAINING PROTEIN"/>
    <property type="match status" value="1"/>
</dbReference>